<keyword evidence="3 5" id="KW-1133">Transmembrane helix</keyword>
<dbReference type="PANTHER" id="PTHR35814:SF1">
    <property type="entry name" value="GLUTATHIONE S-TRANSFERASE-RELATED"/>
    <property type="match status" value="1"/>
</dbReference>
<dbReference type="Gene3D" id="1.20.120.550">
    <property type="entry name" value="Membrane associated eicosanoid/glutathione metabolism-like domain"/>
    <property type="match status" value="1"/>
</dbReference>
<evidence type="ECO:0000256" key="4">
    <source>
        <dbReference type="ARBA" id="ARBA00023136"/>
    </source>
</evidence>
<feature type="transmembrane region" description="Helical" evidence="5">
    <location>
        <begin position="112"/>
        <end position="132"/>
    </location>
</feature>
<dbReference type="EMBL" id="JAVRHS010000004">
    <property type="protein sequence ID" value="MDT0575929.1"/>
    <property type="molecule type" value="Genomic_DNA"/>
</dbReference>
<dbReference type="Proteomes" id="UP001259803">
    <property type="component" value="Unassembled WGS sequence"/>
</dbReference>
<organism evidence="6 7">
    <name type="scientific">Croceicoccus esteveae</name>
    <dbReference type="NCBI Taxonomy" id="3075597"/>
    <lineage>
        <taxon>Bacteria</taxon>
        <taxon>Pseudomonadati</taxon>
        <taxon>Pseudomonadota</taxon>
        <taxon>Alphaproteobacteria</taxon>
        <taxon>Sphingomonadales</taxon>
        <taxon>Erythrobacteraceae</taxon>
        <taxon>Croceicoccus</taxon>
    </lineage>
</organism>
<dbReference type="InterPro" id="IPR001129">
    <property type="entry name" value="Membr-assoc_MAPEG"/>
</dbReference>
<gene>
    <name evidence="6" type="ORF">RM533_06995</name>
</gene>
<dbReference type="SUPFAM" id="SSF161084">
    <property type="entry name" value="MAPEG domain-like"/>
    <property type="match status" value="1"/>
</dbReference>
<dbReference type="Pfam" id="PF01124">
    <property type="entry name" value="MAPEG"/>
    <property type="match status" value="1"/>
</dbReference>
<dbReference type="InterPro" id="IPR023352">
    <property type="entry name" value="MAPEG-like_dom_sf"/>
</dbReference>
<comment type="caution">
    <text evidence="6">The sequence shown here is derived from an EMBL/GenBank/DDBJ whole genome shotgun (WGS) entry which is preliminary data.</text>
</comment>
<feature type="transmembrane region" description="Helical" evidence="5">
    <location>
        <begin position="6"/>
        <end position="25"/>
    </location>
</feature>
<dbReference type="PANTHER" id="PTHR35814">
    <property type="match status" value="1"/>
</dbReference>
<keyword evidence="4 5" id="KW-0472">Membrane</keyword>
<comment type="subcellular location">
    <subcellularLocation>
        <location evidence="1">Membrane</location>
    </subcellularLocation>
</comment>
<sequence>MADIDLVATLATAAAIGLVNLWVALRVTRIRIKDKVLLGDGGQDLLTGRMRAHANLVEYAPFVLILMGLLELSGGSSVALAVAGALFVVSRIAHAVGMDLPSSNAARAGGAVLTWLIFAFLIGWAALVAIGVSA</sequence>
<keyword evidence="7" id="KW-1185">Reference proteome</keyword>
<proteinExistence type="predicted"/>
<reference evidence="6 7" key="1">
    <citation type="submission" date="2023-09" db="EMBL/GenBank/DDBJ databases">
        <authorList>
            <person name="Rey-Velasco X."/>
        </authorList>
    </citation>
    <scope>NUCLEOTIDE SEQUENCE [LARGE SCALE GENOMIC DNA]</scope>
    <source>
        <strain evidence="6 7">F390</strain>
    </source>
</reference>
<evidence type="ECO:0000256" key="3">
    <source>
        <dbReference type="ARBA" id="ARBA00022989"/>
    </source>
</evidence>
<feature type="transmembrane region" description="Helical" evidence="5">
    <location>
        <begin position="59"/>
        <end position="92"/>
    </location>
</feature>
<evidence type="ECO:0000256" key="5">
    <source>
        <dbReference type="SAM" id="Phobius"/>
    </source>
</evidence>
<evidence type="ECO:0000313" key="7">
    <source>
        <dbReference type="Proteomes" id="UP001259803"/>
    </source>
</evidence>
<keyword evidence="2 5" id="KW-0812">Transmembrane</keyword>
<name>A0ABU2ZI03_9SPHN</name>
<protein>
    <submittedName>
        <fullName evidence="6">MAPEG family protein</fullName>
    </submittedName>
</protein>
<evidence type="ECO:0000313" key="6">
    <source>
        <dbReference type="EMBL" id="MDT0575929.1"/>
    </source>
</evidence>
<accession>A0ABU2ZI03</accession>
<dbReference type="RefSeq" id="WP_311340511.1">
    <property type="nucleotide sequence ID" value="NZ_JAVRHS010000004.1"/>
</dbReference>
<evidence type="ECO:0000256" key="2">
    <source>
        <dbReference type="ARBA" id="ARBA00022692"/>
    </source>
</evidence>
<evidence type="ECO:0000256" key="1">
    <source>
        <dbReference type="ARBA" id="ARBA00004370"/>
    </source>
</evidence>